<evidence type="ECO:0000256" key="7">
    <source>
        <dbReference type="SAM" id="MobiDB-lite"/>
    </source>
</evidence>
<comment type="subcellular location">
    <subcellularLocation>
        <location evidence="1">Nucleus</location>
    </subcellularLocation>
</comment>
<organism evidence="9 10">
    <name type="scientific">Riccia sorocarpa</name>
    <dbReference type="NCBI Taxonomy" id="122646"/>
    <lineage>
        <taxon>Eukaryota</taxon>
        <taxon>Viridiplantae</taxon>
        <taxon>Streptophyta</taxon>
        <taxon>Embryophyta</taxon>
        <taxon>Marchantiophyta</taxon>
        <taxon>Marchantiopsida</taxon>
        <taxon>Marchantiidae</taxon>
        <taxon>Marchantiales</taxon>
        <taxon>Ricciaceae</taxon>
        <taxon>Riccia</taxon>
    </lineage>
</organism>
<protein>
    <recommendedName>
        <fullName evidence="2">DNA-directed RNA polymerases I and III subunit RPAC2</fullName>
    </recommendedName>
</protein>
<dbReference type="Proteomes" id="UP001633002">
    <property type="component" value="Unassembled WGS sequence"/>
</dbReference>
<dbReference type="AlphaFoldDB" id="A0ABD3HHD0"/>
<dbReference type="FunFam" id="3.30.1360.10:FF:000006">
    <property type="entry name" value="DNA-directed RNA polymerases I and III subunit RPAC2"/>
    <property type="match status" value="1"/>
</dbReference>
<evidence type="ECO:0000256" key="5">
    <source>
        <dbReference type="ARBA" id="ARBA00023242"/>
    </source>
</evidence>
<evidence type="ECO:0000256" key="2">
    <source>
        <dbReference type="ARBA" id="ARBA00022079"/>
    </source>
</evidence>
<evidence type="ECO:0000259" key="8">
    <source>
        <dbReference type="Pfam" id="PF13656"/>
    </source>
</evidence>
<keyword evidence="3" id="KW-0240">DNA-directed RNA polymerase</keyword>
<dbReference type="SUPFAM" id="SSF55257">
    <property type="entry name" value="RBP11-like subunits of RNA polymerase"/>
    <property type="match status" value="1"/>
</dbReference>
<comment type="similarity">
    <text evidence="6">Belongs to the archaeal Rpo11/eukaryotic RPB11/RPC19 RNA polymerase subunit family.</text>
</comment>
<evidence type="ECO:0000313" key="10">
    <source>
        <dbReference type="Proteomes" id="UP001633002"/>
    </source>
</evidence>
<dbReference type="EMBL" id="JBJQOH010000004">
    <property type="protein sequence ID" value="KAL3690261.1"/>
    <property type="molecule type" value="Genomic_DNA"/>
</dbReference>
<keyword evidence="10" id="KW-1185">Reference proteome</keyword>
<dbReference type="PANTHER" id="PTHR13946">
    <property type="entry name" value="DNA-DIRECTED RNA POLYMERASE I,II,III"/>
    <property type="match status" value="1"/>
</dbReference>
<keyword evidence="4" id="KW-0804">Transcription</keyword>
<dbReference type="InterPro" id="IPR008193">
    <property type="entry name" value="RNA_pol_Rpb11_13-16kDa_CS"/>
</dbReference>
<evidence type="ECO:0000313" key="9">
    <source>
        <dbReference type="EMBL" id="KAL3690261.1"/>
    </source>
</evidence>
<reference evidence="9 10" key="1">
    <citation type="submission" date="2024-09" db="EMBL/GenBank/DDBJ databases">
        <title>Chromosome-scale assembly of Riccia sorocarpa.</title>
        <authorList>
            <person name="Paukszto L."/>
        </authorList>
    </citation>
    <scope>NUCLEOTIDE SEQUENCE [LARGE SCALE GENOMIC DNA]</scope>
    <source>
        <strain evidence="9">LP-2024</strain>
        <tissue evidence="9">Aerial parts of the thallus</tissue>
    </source>
</reference>
<evidence type="ECO:0000256" key="3">
    <source>
        <dbReference type="ARBA" id="ARBA00022478"/>
    </source>
</evidence>
<dbReference type="InterPro" id="IPR022905">
    <property type="entry name" value="Rpo11-like"/>
</dbReference>
<dbReference type="PROSITE" id="PS01154">
    <property type="entry name" value="RNA_POL_L_13KD"/>
    <property type="match status" value="1"/>
</dbReference>
<comment type="caution">
    <text evidence="9">The sequence shown here is derived from an EMBL/GenBank/DDBJ whole genome shotgun (WGS) entry which is preliminary data.</text>
</comment>
<feature type="region of interest" description="Disordered" evidence="7">
    <location>
        <begin position="110"/>
        <end position="136"/>
    </location>
</feature>
<evidence type="ECO:0000256" key="4">
    <source>
        <dbReference type="ARBA" id="ARBA00023163"/>
    </source>
</evidence>
<dbReference type="Pfam" id="PF13656">
    <property type="entry name" value="RNA_pol_L_2"/>
    <property type="match status" value="1"/>
</dbReference>
<evidence type="ECO:0000256" key="6">
    <source>
        <dbReference type="ARBA" id="ARBA00025751"/>
    </source>
</evidence>
<feature type="compositionally biased region" description="Low complexity" evidence="7">
    <location>
        <begin position="110"/>
        <end position="121"/>
    </location>
</feature>
<keyword evidence="5" id="KW-0539">Nucleus</keyword>
<dbReference type="InterPro" id="IPR009025">
    <property type="entry name" value="RBP11-like_dimer"/>
</dbReference>
<dbReference type="HAMAP" id="MF_00261">
    <property type="entry name" value="RNApol_arch_Rpo11"/>
    <property type="match status" value="1"/>
</dbReference>
<name>A0ABD3HHD0_9MARC</name>
<accession>A0ABD3HHD0</accession>
<dbReference type="GO" id="GO:0005634">
    <property type="term" value="C:nucleus"/>
    <property type="evidence" value="ECO:0007669"/>
    <property type="project" value="UniProtKB-SubCell"/>
</dbReference>
<dbReference type="GO" id="GO:0000428">
    <property type="term" value="C:DNA-directed RNA polymerase complex"/>
    <property type="evidence" value="ECO:0007669"/>
    <property type="project" value="UniProtKB-KW"/>
</dbReference>
<gene>
    <name evidence="9" type="ORF">R1sor_016570</name>
</gene>
<dbReference type="InterPro" id="IPR036603">
    <property type="entry name" value="RBP11-like"/>
</dbReference>
<evidence type="ECO:0000256" key="1">
    <source>
        <dbReference type="ARBA" id="ARBA00004123"/>
    </source>
</evidence>
<dbReference type="PANTHER" id="PTHR13946:SF28">
    <property type="entry name" value="DNA-DIRECTED RNA POLYMERASES I AND III SUBUNIT RPAC2"/>
    <property type="match status" value="1"/>
</dbReference>
<dbReference type="CDD" id="cd07029">
    <property type="entry name" value="RNAP_I_III_AC19"/>
    <property type="match status" value="1"/>
</dbReference>
<sequence>MATAKEYGDRADDQTGSTFALTEEDHTLGNSLRYILNKDPRVSFVGYTVPHPAEERVHLRVQTTGASARSVLRHSLQDLISVCEHVRVTFDKAVEDEKALQGVKEMSVGVSGRSGFSGKSGVTHEMSASFKAPKQG</sequence>
<dbReference type="Gene3D" id="3.30.1360.10">
    <property type="entry name" value="RNA polymerase, RBP11-like subunit"/>
    <property type="match status" value="1"/>
</dbReference>
<proteinExistence type="inferred from homology"/>
<feature type="domain" description="DNA-directed RNA polymerase RBP11-like dimerisation" evidence="8">
    <location>
        <begin position="17"/>
        <end position="87"/>
    </location>
</feature>
<dbReference type="InterPro" id="IPR033898">
    <property type="entry name" value="RNAP_AC19"/>
</dbReference>